<keyword evidence="1" id="KW-1133">Transmembrane helix</keyword>
<evidence type="ECO:0000313" key="3">
    <source>
        <dbReference type="Proteomes" id="UP000494216"/>
    </source>
</evidence>
<keyword evidence="1" id="KW-0812">Transmembrane</keyword>
<dbReference type="Proteomes" id="UP000494216">
    <property type="component" value="Unassembled WGS sequence"/>
</dbReference>
<dbReference type="Pfam" id="PF04403">
    <property type="entry name" value="PqiA"/>
    <property type="match status" value="1"/>
</dbReference>
<dbReference type="EMBL" id="CADCXN010000043">
    <property type="protein sequence ID" value="CAA9889963.1"/>
    <property type="molecule type" value="Genomic_DNA"/>
</dbReference>
<feature type="transmembrane region" description="Helical" evidence="1">
    <location>
        <begin position="48"/>
        <end position="72"/>
    </location>
</feature>
<dbReference type="AlphaFoldDB" id="A0A8S0XHR6"/>
<proteinExistence type="predicted"/>
<evidence type="ECO:0000256" key="1">
    <source>
        <dbReference type="SAM" id="Phobius"/>
    </source>
</evidence>
<dbReference type="InterPro" id="IPR007498">
    <property type="entry name" value="PqiA-like"/>
</dbReference>
<organism evidence="2 3">
    <name type="scientific">Candidatus Methylobacter favarea</name>
    <dbReference type="NCBI Taxonomy" id="2707345"/>
    <lineage>
        <taxon>Bacteria</taxon>
        <taxon>Pseudomonadati</taxon>
        <taxon>Pseudomonadota</taxon>
        <taxon>Gammaproteobacteria</taxon>
        <taxon>Methylococcales</taxon>
        <taxon>Methylococcaceae</taxon>
        <taxon>Methylobacter</taxon>
    </lineage>
</organism>
<name>A0A8S0XHR6_9GAMM</name>
<reference evidence="2 3" key="1">
    <citation type="submission" date="2020-02" db="EMBL/GenBank/DDBJ databases">
        <authorList>
            <person name="Hogendoorn C."/>
        </authorList>
    </citation>
    <scope>NUCLEOTIDE SEQUENCE [LARGE SCALE GENOMIC DNA]</scope>
    <source>
        <strain evidence="2">METHB21</strain>
    </source>
</reference>
<keyword evidence="3" id="KW-1185">Reference proteome</keyword>
<sequence>MSKTDLEACAECDLLLNPARPALGEKARCPRCGYLLQRPRKQSIERTLALSIAGLILIFPANLLPLVGIKILGNTRDGNIWSGVAALFGENMWGVAVLVFLASILFPLLNIILSLLISGHLYFKKPNPHLARWMRWLQHLDEWAMLEVYTLGIIVACVKLASIAELKFDFGLYAFIALLIITGMLSSSLDEYLFWRHIGELRQKVGHES</sequence>
<accession>A0A8S0XHR6</accession>
<keyword evidence="1" id="KW-0472">Membrane</keyword>
<evidence type="ECO:0000313" key="2">
    <source>
        <dbReference type="EMBL" id="CAA9889963.1"/>
    </source>
</evidence>
<gene>
    <name evidence="2" type="ORF">METHB2_160030</name>
</gene>
<dbReference type="RefSeq" id="WP_174624932.1">
    <property type="nucleotide sequence ID" value="NZ_CADCXN010000043.1"/>
</dbReference>
<comment type="caution">
    <text evidence="2">The sequence shown here is derived from an EMBL/GenBank/DDBJ whole genome shotgun (WGS) entry which is preliminary data.</text>
</comment>
<feature type="transmembrane region" description="Helical" evidence="1">
    <location>
        <begin position="92"/>
        <end position="123"/>
    </location>
</feature>
<feature type="transmembrane region" description="Helical" evidence="1">
    <location>
        <begin position="170"/>
        <end position="194"/>
    </location>
</feature>
<feature type="transmembrane region" description="Helical" evidence="1">
    <location>
        <begin position="144"/>
        <end position="164"/>
    </location>
</feature>
<protein>
    <submittedName>
        <fullName evidence="2">Paraquat-inducible protein A</fullName>
    </submittedName>
</protein>